<evidence type="ECO:0000256" key="9">
    <source>
        <dbReference type="ARBA" id="ARBA00023204"/>
    </source>
</evidence>
<dbReference type="PANTHER" id="PTHR10359:SF18">
    <property type="entry name" value="ENDONUCLEASE III"/>
    <property type="match status" value="1"/>
</dbReference>
<dbReference type="GO" id="GO:0019104">
    <property type="term" value="F:DNA N-glycosylase activity"/>
    <property type="evidence" value="ECO:0007669"/>
    <property type="project" value="UniProtKB-UniRule"/>
</dbReference>
<comment type="catalytic activity">
    <reaction evidence="12">
        <text>2'-deoxyribonucleotide-(2'-deoxyribose 5'-phosphate)-2'-deoxyribonucleotide-DNA = a 3'-end 2'-deoxyribonucleotide-(2,3-dehydro-2,3-deoxyribose 5'-phosphate)-DNA + a 5'-end 5'-phospho-2'-deoxyribonucleoside-DNA + H(+)</text>
        <dbReference type="Rhea" id="RHEA:66592"/>
        <dbReference type="Rhea" id="RHEA-COMP:13180"/>
        <dbReference type="Rhea" id="RHEA-COMP:16897"/>
        <dbReference type="Rhea" id="RHEA-COMP:17067"/>
        <dbReference type="ChEBI" id="CHEBI:15378"/>
        <dbReference type="ChEBI" id="CHEBI:136412"/>
        <dbReference type="ChEBI" id="CHEBI:157695"/>
        <dbReference type="ChEBI" id="CHEBI:167181"/>
        <dbReference type="EC" id="4.2.99.18"/>
    </reaction>
</comment>
<evidence type="ECO:0000256" key="4">
    <source>
        <dbReference type="ARBA" id="ARBA00022763"/>
    </source>
</evidence>
<dbReference type="Pfam" id="PF00633">
    <property type="entry name" value="HHH"/>
    <property type="match status" value="1"/>
</dbReference>
<gene>
    <name evidence="12" type="primary">nth</name>
    <name evidence="13" type="ORF">BIV18_00520</name>
</gene>
<sequence>MKDILTHEEAEKCLDILEETYPDAHCELEHNSPYELLVATILSAQCTDIRVNKVTREMFKKYNTPKDFAYMDIKKLESLIKECGIYRNKAKNIKASSSVILEEYNGEVPNTIEELMKLPGVGKKTANVVASTAFGVPAIAVDTHVFRVSNRIGFVHEKNVEATERALQNKIDKNRWTKAHHLFIFHGRRCCTARNPKCEICTINKICRYYEGDS</sequence>
<dbReference type="SMART" id="SM00525">
    <property type="entry name" value="FES"/>
    <property type="match status" value="1"/>
</dbReference>
<proteinExistence type="inferred from homology"/>
<dbReference type="GO" id="GO:0140078">
    <property type="term" value="F:class I DNA-(apurinic or apyrimidinic site) endonuclease activity"/>
    <property type="evidence" value="ECO:0007669"/>
    <property type="project" value="UniProtKB-EC"/>
</dbReference>
<evidence type="ECO:0000256" key="10">
    <source>
        <dbReference type="ARBA" id="ARBA00023239"/>
    </source>
</evidence>
<dbReference type="CDD" id="cd00056">
    <property type="entry name" value="ENDO3c"/>
    <property type="match status" value="1"/>
</dbReference>
<evidence type="ECO:0000256" key="1">
    <source>
        <dbReference type="ARBA" id="ARBA00008343"/>
    </source>
</evidence>
<keyword evidence="14" id="KW-1185">Reference proteome</keyword>
<dbReference type="PROSITE" id="PS01155">
    <property type="entry name" value="ENDONUCLEASE_III_2"/>
    <property type="match status" value="1"/>
</dbReference>
<evidence type="ECO:0000256" key="3">
    <source>
        <dbReference type="ARBA" id="ARBA00022723"/>
    </source>
</evidence>
<dbReference type="GO" id="GO:0003677">
    <property type="term" value="F:DNA binding"/>
    <property type="evidence" value="ECO:0007669"/>
    <property type="project" value="UniProtKB-UniRule"/>
</dbReference>
<dbReference type="FunFam" id="1.10.1670.10:FF:000001">
    <property type="entry name" value="Endonuclease III"/>
    <property type="match status" value="1"/>
</dbReference>
<keyword evidence="7 12" id="KW-0411">Iron-sulfur</keyword>
<dbReference type="AlphaFoldDB" id="A0A1U7LXJ7"/>
<dbReference type="HAMAP" id="MF_00942">
    <property type="entry name" value="Nth"/>
    <property type="match status" value="1"/>
</dbReference>
<dbReference type="RefSeq" id="WP_075658661.1">
    <property type="nucleotide sequence ID" value="NZ_JABDSR010000004.1"/>
</dbReference>
<accession>A0A848RGQ3</accession>
<feature type="binding site" evidence="12">
    <location>
        <position position="207"/>
    </location>
    <ligand>
        <name>[4Fe-4S] cluster</name>
        <dbReference type="ChEBI" id="CHEBI:49883"/>
    </ligand>
</feature>
<keyword evidence="6 12" id="KW-0408">Iron</keyword>
<evidence type="ECO:0000256" key="2">
    <source>
        <dbReference type="ARBA" id="ARBA00022485"/>
    </source>
</evidence>
<dbReference type="GO" id="GO:0051539">
    <property type="term" value="F:4 iron, 4 sulfur cluster binding"/>
    <property type="evidence" value="ECO:0007669"/>
    <property type="project" value="UniProtKB-UniRule"/>
</dbReference>
<dbReference type="NCBIfam" id="TIGR01083">
    <property type="entry name" value="nth"/>
    <property type="match status" value="1"/>
</dbReference>
<evidence type="ECO:0000256" key="7">
    <source>
        <dbReference type="ARBA" id="ARBA00023014"/>
    </source>
</evidence>
<reference evidence="13 14" key="1">
    <citation type="journal article" date="2016" name="Appl. Environ. Microbiol.">
        <title>Function and Phylogeny of Bacterial Butyryl Coenzyme A:Acetate Transferases and Their Diversity in the Proximal Colon of Swine.</title>
        <authorList>
            <person name="Trachsel J."/>
            <person name="Bayles D.O."/>
            <person name="Looft T."/>
            <person name="Levine U.Y."/>
            <person name="Allen H.K."/>
        </authorList>
    </citation>
    <scope>NUCLEOTIDE SEQUENCE [LARGE SCALE GENOMIC DNA]</scope>
    <source>
        <strain evidence="13 14">35-6-1</strain>
    </source>
</reference>
<dbReference type="InterPro" id="IPR011257">
    <property type="entry name" value="DNA_glycosylase"/>
</dbReference>
<evidence type="ECO:0000313" key="13">
    <source>
        <dbReference type="EMBL" id="OLR64145.1"/>
    </source>
</evidence>
<dbReference type="InterPro" id="IPR003265">
    <property type="entry name" value="HhH-GPD_domain"/>
</dbReference>
<dbReference type="InterPro" id="IPR003651">
    <property type="entry name" value="Endonuclease3_FeS-loop_motif"/>
</dbReference>
<comment type="cofactor">
    <cofactor evidence="12">
        <name>[4Fe-4S] cluster</name>
        <dbReference type="ChEBI" id="CHEBI:49883"/>
    </cofactor>
    <text evidence="12">Binds 1 [4Fe-4S] cluster.</text>
</comment>
<comment type="similarity">
    <text evidence="1 12">Belongs to the Nth/MutY family.</text>
</comment>
<dbReference type="Pfam" id="PF10576">
    <property type="entry name" value="EndIII_4Fe-2S"/>
    <property type="match status" value="1"/>
</dbReference>
<comment type="function">
    <text evidence="12">DNA repair enzyme that has both DNA N-glycosylase activity and AP-lyase activity. The DNA N-glycosylase activity releases various damaged pyrimidines from DNA by cleaving the N-glycosidic bond, leaving an AP (apurinic/apyrimidinic) site. The AP-lyase activity cleaves the phosphodiester bond 3' to the AP site by a beta-elimination, leaving a 3'-terminal unsaturated sugar and a product with a terminal 5'-phosphate.</text>
</comment>
<dbReference type="InterPro" id="IPR004035">
    <property type="entry name" value="Endouclease-III_FeS-bd_BS"/>
</dbReference>
<name>A0A1U7LXJ7_9FIRM</name>
<keyword evidence="8 12" id="KW-0238">DNA-binding</keyword>
<evidence type="ECO:0000256" key="6">
    <source>
        <dbReference type="ARBA" id="ARBA00023004"/>
    </source>
</evidence>
<evidence type="ECO:0000256" key="11">
    <source>
        <dbReference type="ARBA" id="ARBA00023295"/>
    </source>
</evidence>
<dbReference type="SUPFAM" id="SSF48150">
    <property type="entry name" value="DNA-glycosylase"/>
    <property type="match status" value="1"/>
</dbReference>
<keyword evidence="11 12" id="KW-0326">Glycosidase</keyword>
<dbReference type="EMBL" id="MJIH01000001">
    <property type="protein sequence ID" value="OLR64145.1"/>
    <property type="molecule type" value="Genomic_DNA"/>
</dbReference>
<dbReference type="SMART" id="SM00278">
    <property type="entry name" value="HhH1"/>
    <property type="match status" value="1"/>
</dbReference>
<evidence type="ECO:0000256" key="8">
    <source>
        <dbReference type="ARBA" id="ARBA00023125"/>
    </source>
</evidence>
<dbReference type="InterPro" id="IPR023170">
    <property type="entry name" value="HhH_base_excis_C"/>
</dbReference>
<dbReference type="SMART" id="SM00478">
    <property type="entry name" value="ENDO3c"/>
    <property type="match status" value="1"/>
</dbReference>
<evidence type="ECO:0000256" key="12">
    <source>
        <dbReference type="HAMAP-Rule" id="MF_00942"/>
    </source>
</evidence>
<keyword evidence="9 12" id="KW-0234">DNA repair</keyword>
<dbReference type="InterPro" id="IPR003583">
    <property type="entry name" value="Hlx-hairpin-Hlx_DNA-bd_motif"/>
</dbReference>
<keyword evidence="5 12" id="KW-0378">Hydrolase</keyword>
<keyword evidence="2 12" id="KW-0004">4Fe-4S</keyword>
<protein>
    <recommendedName>
        <fullName evidence="12">Endonuclease III</fullName>
        <ecNumber evidence="12">4.2.99.18</ecNumber>
    </recommendedName>
    <alternativeName>
        <fullName evidence="12">DNA-(apurinic or apyrimidinic site) lyase</fullName>
    </alternativeName>
</protein>
<dbReference type="GO" id="GO:0046872">
    <property type="term" value="F:metal ion binding"/>
    <property type="evidence" value="ECO:0007669"/>
    <property type="project" value="UniProtKB-KW"/>
</dbReference>
<dbReference type="Pfam" id="PF00730">
    <property type="entry name" value="HhH-GPD"/>
    <property type="match status" value="1"/>
</dbReference>
<feature type="binding site" evidence="12">
    <location>
        <position position="198"/>
    </location>
    <ligand>
        <name>[4Fe-4S] cluster</name>
        <dbReference type="ChEBI" id="CHEBI:49883"/>
    </ligand>
</feature>
<dbReference type="STRING" id="1465756.BIV18_00520"/>
<feature type="binding site" evidence="12">
    <location>
        <position position="201"/>
    </location>
    <ligand>
        <name>[4Fe-4S] cluster</name>
        <dbReference type="ChEBI" id="CHEBI:49883"/>
    </ligand>
</feature>
<keyword evidence="13" id="KW-0255">Endonuclease</keyword>
<dbReference type="InterPro" id="IPR004036">
    <property type="entry name" value="Endonuclease-III-like_CS2"/>
</dbReference>
<dbReference type="InterPro" id="IPR005759">
    <property type="entry name" value="Nth"/>
</dbReference>
<dbReference type="GO" id="GO:0006285">
    <property type="term" value="P:base-excision repair, AP site formation"/>
    <property type="evidence" value="ECO:0007669"/>
    <property type="project" value="TreeGrafter"/>
</dbReference>
<dbReference type="InterPro" id="IPR000445">
    <property type="entry name" value="HhH_motif"/>
</dbReference>
<feature type="binding site" evidence="12">
    <location>
        <position position="191"/>
    </location>
    <ligand>
        <name>[4Fe-4S] cluster</name>
        <dbReference type="ChEBI" id="CHEBI:49883"/>
    </ligand>
</feature>
<keyword evidence="10 12" id="KW-0456">Lyase</keyword>
<keyword evidence="4 12" id="KW-0227">DNA damage</keyword>
<evidence type="ECO:0000256" key="5">
    <source>
        <dbReference type="ARBA" id="ARBA00022801"/>
    </source>
</evidence>
<comment type="caution">
    <text evidence="13">The sequence shown here is derived from an EMBL/GenBank/DDBJ whole genome shotgun (WGS) entry which is preliminary data.</text>
</comment>
<dbReference type="FunFam" id="1.10.340.30:FF:000001">
    <property type="entry name" value="Endonuclease III"/>
    <property type="match status" value="1"/>
</dbReference>
<keyword evidence="3 12" id="KW-0479">Metal-binding</keyword>
<dbReference type="PIRSF" id="PIRSF001435">
    <property type="entry name" value="Nth"/>
    <property type="match status" value="1"/>
</dbReference>
<dbReference type="PROSITE" id="PS00764">
    <property type="entry name" value="ENDONUCLEASE_III_1"/>
    <property type="match status" value="1"/>
</dbReference>
<dbReference type="PANTHER" id="PTHR10359">
    <property type="entry name" value="A/G-SPECIFIC ADENINE GLYCOSYLASE/ENDONUCLEASE III"/>
    <property type="match status" value="1"/>
</dbReference>
<dbReference type="Gene3D" id="1.10.340.30">
    <property type="entry name" value="Hypothetical protein, domain 2"/>
    <property type="match status" value="1"/>
</dbReference>
<evidence type="ECO:0000313" key="14">
    <source>
        <dbReference type="Proteomes" id="UP000187166"/>
    </source>
</evidence>
<dbReference type="Gene3D" id="1.10.1670.10">
    <property type="entry name" value="Helix-hairpin-Helix base-excision DNA repair enzymes (C-terminal)"/>
    <property type="match status" value="1"/>
</dbReference>
<accession>A0A1U7LXJ7</accession>
<keyword evidence="13" id="KW-0540">Nuclease</keyword>
<organism evidence="13 14">
    <name type="scientific">Peptoniphilus porci</name>
    <dbReference type="NCBI Taxonomy" id="2652280"/>
    <lineage>
        <taxon>Bacteria</taxon>
        <taxon>Bacillati</taxon>
        <taxon>Bacillota</taxon>
        <taxon>Tissierellia</taxon>
        <taxon>Tissierellales</taxon>
        <taxon>Peptoniphilaceae</taxon>
        <taxon>Peptoniphilus</taxon>
    </lineage>
</organism>
<dbReference type="Proteomes" id="UP000187166">
    <property type="component" value="Unassembled WGS sequence"/>
</dbReference>
<dbReference type="EC" id="4.2.99.18" evidence="12"/>